<keyword evidence="2" id="KW-0812">Transmembrane</keyword>
<evidence type="ECO:0000313" key="3">
    <source>
        <dbReference type="EMBL" id="MEW2363753.1"/>
    </source>
</evidence>
<feature type="transmembrane region" description="Helical" evidence="2">
    <location>
        <begin position="78"/>
        <end position="96"/>
    </location>
</feature>
<evidence type="ECO:0000313" key="4">
    <source>
        <dbReference type="Proteomes" id="UP001553843"/>
    </source>
</evidence>
<dbReference type="Proteomes" id="UP001553843">
    <property type="component" value="Unassembled WGS sequence"/>
</dbReference>
<comment type="caution">
    <text evidence="3">The sequence shown here is derived from an EMBL/GenBank/DDBJ whole genome shotgun (WGS) entry which is preliminary data.</text>
</comment>
<sequence>MVRNVLGTVLALIGATAAVWSPFRAWYDGRLGRHFRLSELFSGGGITAAHAELFASLFLPFALAALLTLAGLLLRSRLPVAFAGVVVLGFAVLWMVRQGQAAGSLSVSGDDSGLGLGVLAALVGGILLLLASALLTARPRATRPPPDEDTHPQPKPRRFGARRLHNRSPHHAEETRPGPNPYDHGDGRNG</sequence>
<keyword evidence="2" id="KW-0472">Membrane</keyword>
<proteinExistence type="predicted"/>
<feature type="transmembrane region" description="Helical" evidence="2">
    <location>
        <begin position="41"/>
        <end position="66"/>
    </location>
</feature>
<reference evidence="3 4" key="1">
    <citation type="submission" date="2024-06" db="EMBL/GenBank/DDBJ databases">
        <title>The Natural Products Discovery Center: Release of the First 8490 Sequenced Strains for Exploring Actinobacteria Biosynthetic Diversity.</title>
        <authorList>
            <person name="Kalkreuter E."/>
            <person name="Kautsar S.A."/>
            <person name="Yang D."/>
            <person name="Bader C.D."/>
            <person name="Teijaro C.N."/>
            <person name="Fluegel L."/>
            <person name="Davis C.M."/>
            <person name="Simpson J.R."/>
            <person name="Lauterbach L."/>
            <person name="Steele A.D."/>
            <person name="Gui C."/>
            <person name="Meng S."/>
            <person name="Li G."/>
            <person name="Viehrig K."/>
            <person name="Ye F."/>
            <person name="Su P."/>
            <person name="Kiefer A.F."/>
            <person name="Nichols A."/>
            <person name="Cepeda A.J."/>
            <person name="Yan W."/>
            <person name="Fan B."/>
            <person name="Jiang Y."/>
            <person name="Adhikari A."/>
            <person name="Zheng C.-J."/>
            <person name="Schuster L."/>
            <person name="Cowan T.M."/>
            <person name="Smanski M.J."/>
            <person name="Chevrette M.G."/>
            <person name="De Carvalho L.P.S."/>
            <person name="Shen B."/>
        </authorList>
    </citation>
    <scope>NUCLEOTIDE SEQUENCE [LARGE SCALE GENOMIC DNA]</scope>
    <source>
        <strain evidence="3 4">NPDC047833</strain>
    </source>
</reference>
<gene>
    <name evidence="3" type="ORF">AB0887_17615</name>
</gene>
<accession>A0ABV3LWB8</accession>
<keyword evidence="4" id="KW-1185">Reference proteome</keyword>
<name>A0ABV3LWB8_9ACTN</name>
<feature type="region of interest" description="Disordered" evidence="1">
    <location>
        <begin position="139"/>
        <end position="190"/>
    </location>
</feature>
<evidence type="ECO:0000256" key="2">
    <source>
        <dbReference type="SAM" id="Phobius"/>
    </source>
</evidence>
<dbReference type="EMBL" id="JBEYRS010000006">
    <property type="protein sequence ID" value="MEW2363753.1"/>
    <property type="molecule type" value="Genomic_DNA"/>
</dbReference>
<evidence type="ECO:0000256" key="1">
    <source>
        <dbReference type="SAM" id="MobiDB-lite"/>
    </source>
</evidence>
<feature type="transmembrane region" description="Helical" evidence="2">
    <location>
        <begin position="116"/>
        <end position="135"/>
    </location>
</feature>
<feature type="compositionally biased region" description="Basic residues" evidence="1">
    <location>
        <begin position="154"/>
        <end position="169"/>
    </location>
</feature>
<dbReference type="RefSeq" id="WP_359779352.1">
    <property type="nucleotide sequence ID" value="NZ_JBEYRR010000006.1"/>
</dbReference>
<organism evidence="3 4">
    <name type="scientific">Streptomyces huasconensis</name>
    <dbReference type="NCBI Taxonomy" id="1854574"/>
    <lineage>
        <taxon>Bacteria</taxon>
        <taxon>Bacillati</taxon>
        <taxon>Actinomycetota</taxon>
        <taxon>Actinomycetes</taxon>
        <taxon>Kitasatosporales</taxon>
        <taxon>Streptomycetaceae</taxon>
        <taxon>Streptomyces</taxon>
    </lineage>
</organism>
<keyword evidence="2" id="KW-1133">Transmembrane helix</keyword>
<protein>
    <submittedName>
        <fullName evidence="3">Uncharacterized protein</fullName>
    </submittedName>
</protein>